<feature type="compositionally biased region" description="Acidic residues" evidence="7">
    <location>
        <begin position="812"/>
        <end position="823"/>
    </location>
</feature>
<keyword evidence="5" id="KW-0862">Zinc</keyword>
<evidence type="ECO:0000259" key="9">
    <source>
        <dbReference type="PROSITE" id="PS51184"/>
    </source>
</evidence>
<organism evidence="11 12">
    <name type="scientific">Acacia crassicarpa</name>
    <name type="common">northern wattle</name>
    <dbReference type="NCBI Taxonomy" id="499986"/>
    <lineage>
        <taxon>Eukaryota</taxon>
        <taxon>Viridiplantae</taxon>
        <taxon>Streptophyta</taxon>
        <taxon>Embryophyta</taxon>
        <taxon>Tracheophyta</taxon>
        <taxon>Spermatophyta</taxon>
        <taxon>Magnoliopsida</taxon>
        <taxon>eudicotyledons</taxon>
        <taxon>Gunneridae</taxon>
        <taxon>Pentapetalae</taxon>
        <taxon>rosids</taxon>
        <taxon>fabids</taxon>
        <taxon>Fabales</taxon>
        <taxon>Fabaceae</taxon>
        <taxon>Caesalpinioideae</taxon>
        <taxon>mimosoid clade</taxon>
        <taxon>Acacieae</taxon>
        <taxon>Acacia</taxon>
    </lineage>
</organism>
<evidence type="ECO:0008006" key="13">
    <source>
        <dbReference type="Google" id="ProtNLM"/>
    </source>
</evidence>
<feature type="domain" description="WRC" evidence="10">
    <location>
        <begin position="9"/>
        <end position="55"/>
    </location>
</feature>
<dbReference type="PROSITE" id="PS51667">
    <property type="entry name" value="WRC"/>
    <property type="match status" value="1"/>
</dbReference>
<dbReference type="PROSITE" id="PS51184">
    <property type="entry name" value="JMJC"/>
    <property type="match status" value="1"/>
</dbReference>
<evidence type="ECO:0000256" key="6">
    <source>
        <dbReference type="PROSITE-ProRule" id="PRU01002"/>
    </source>
</evidence>
<dbReference type="GO" id="GO:0006357">
    <property type="term" value="P:regulation of transcription by RNA polymerase II"/>
    <property type="evidence" value="ECO:0007669"/>
    <property type="project" value="TreeGrafter"/>
</dbReference>
<dbReference type="InterPro" id="IPR045109">
    <property type="entry name" value="LSDs-like"/>
</dbReference>
<feature type="compositionally biased region" description="Basic and acidic residues" evidence="7">
    <location>
        <begin position="769"/>
        <end position="782"/>
    </location>
</feature>
<gene>
    <name evidence="11" type="ORF">QN277_020102</name>
</gene>
<comment type="similarity">
    <text evidence="2">Belongs to the JARID1 histone demethylase family.</text>
</comment>
<dbReference type="SUPFAM" id="SSF51197">
    <property type="entry name" value="Clavaminate synthase-like"/>
    <property type="match status" value="1"/>
</dbReference>
<dbReference type="GO" id="GO:0000118">
    <property type="term" value="C:histone deacetylase complex"/>
    <property type="evidence" value="ECO:0007669"/>
    <property type="project" value="TreeGrafter"/>
</dbReference>
<dbReference type="InterPro" id="IPR003347">
    <property type="entry name" value="JmjC_dom"/>
</dbReference>
<dbReference type="GO" id="GO:0008270">
    <property type="term" value="F:zinc ion binding"/>
    <property type="evidence" value="ECO:0007669"/>
    <property type="project" value="UniProtKB-KW"/>
</dbReference>
<feature type="domain" description="RING-type" evidence="8">
    <location>
        <begin position="228"/>
        <end position="274"/>
    </location>
</feature>
<dbReference type="GO" id="GO:0032454">
    <property type="term" value="F:histone H3K9 demethylase activity"/>
    <property type="evidence" value="ECO:0007669"/>
    <property type="project" value="InterPro"/>
</dbReference>
<sequence length="993" mass="114823">MGEEEEEVLPDHLRCKRTDGRKWRCSRRVMDNVKLCEIHYLQGRHRQYKEKVPESLKLQRKRKKGLNKDDSVLNNVEVKARKVVKMAKMMRKRIKVSDDSESMEAPVGKKVSKQGNKQLELIRMVLKREVEKRKKKKKMKRKEEEEEQEELHYSDGELTKELPNGLMAISMASTAPEYCNVGSQYDVKLCVDHKAITPRYFRSKNVERLPEGKLQVLPYERKCKRKKCHWCQRSDSWNLIKCSTCQKEFFCMDCIKERYFDTQNEVKMACPVCRGTCSCKDCLRSKCKDNETKEFLAGKSKVDRILHFHYLVCTLLPILKQINEDLNAEIETEAKFRGKRPCDTHIKQVECCGNDQVYCNQCKTPLLDLHRSCPICSYSLCMSCYRQSCHRNSSEEIITSISESSDGMDACLAGENHLLDKKAITNGNSVATFSLHKSTKYDGIGDVSCPPKELGGCGDKFLELRCVFPLSQIKQMEVTAEEIVCSYDFPETLDKSSSCSLCPDTDNKLDGFKQLQEAALREDSKDNWLFYPTVLDIGADNFEHFQKHWGKGHPVVVRDVLRNTSNLSWDPLVMFCTYLEGSISRYENDKDELEACLDWCEVEINIRQYFTGSLKCQPQKNMWHDMLKLKWLLSSQLFKEWFPAHFADVIVALPLQEYMNPTSGFLNLAINLAQESAMHDLGPYIYLSYSCGDEQSDFVTKLSYDSYDVVNIMAHSTDVPLSTEQLTKIRKLLKRHRSLCRRDSSEISADQLKEQGEKVNSLPPAEDIEMTRLHRKEREEKHFSRRVNRTACIITEATDIVSQNTGSKISQDEECDSESDSDSENPYGSSNNHRDGKFIKHSGAQWDVFRRQDVPKLLEYLKRHSAEFSPSHDDHKQVDHPLLDQSFFLDNTHKMRLKEEYKIEPWTFEQHVGEAVIIPAGCPYQIRNSKCCVHVVLEFVSPENVAECIHLIDEARQLPEDHKANVDHLEVRKMALYSIDSAIKEIRELTSKT</sequence>
<reference evidence="11" key="1">
    <citation type="submission" date="2023-10" db="EMBL/GenBank/DDBJ databases">
        <title>Chromosome-level genome of the transformable northern wattle, Acacia crassicarpa.</title>
        <authorList>
            <person name="Massaro I."/>
            <person name="Sinha N.R."/>
            <person name="Poethig S."/>
            <person name="Leichty A.R."/>
        </authorList>
    </citation>
    <scope>NUCLEOTIDE SEQUENCE</scope>
    <source>
        <strain evidence="11">Acra3RX</strain>
        <tissue evidence="11">Leaf</tissue>
    </source>
</reference>
<keyword evidence="4" id="KW-0539">Nucleus</keyword>
<dbReference type="PANTHER" id="PTHR12549">
    <property type="entry name" value="JMJC DOMAIN-CONTAINING HISTONE DEMETHYLATION PROTEIN"/>
    <property type="match status" value="1"/>
</dbReference>
<comment type="subcellular location">
    <subcellularLocation>
        <location evidence="1">Nucleus</location>
    </subcellularLocation>
</comment>
<keyword evidence="12" id="KW-1185">Reference proteome</keyword>
<dbReference type="PANTHER" id="PTHR12549:SF42">
    <property type="entry name" value="LYSINE-SPECIFIC DEMETHYLASE JMJ28"/>
    <property type="match status" value="1"/>
</dbReference>
<feature type="domain" description="JmjC" evidence="9">
    <location>
        <begin position="661"/>
        <end position="956"/>
    </location>
</feature>
<dbReference type="Proteomes" id="UP001293593">
    <property type="component" value="Unassembled WGS sequence"/>
</dbReference>
<evidence type="ECO:0000256" key="2">
    <source>
        <dbReference type="ARBA" id="ARBA00006801"/>
    </source>
</evidence>
<evidence type="ECO:0000313" key="11">
    <source>
        <dbReference type="EMBL" id="KAK4271400.1"/>
    </source>
</evidence>
<evidence type="ECO:0000256" key="7">
    <source>
        <dbReference type="SAM" id="MobiDB-lite"/>
    </source>
</evidence>
<dbReference type="GO" id="GO:0000785">
    <property type="term" value="C:chromatin"/>
    <property type="evidence" value="ECO:0007669"/>
    <property type="project" value="TreeGrafter"/>
</dbReference>
<feature type="region of interest" description="Disordered" evidence="7">
    <location>
        <begin position="131"/>
        <end position="154"/>
    </location>
</feature>
<dbReference type="EMBL" id="JAWXYG010000005">
    <property type="protein sequence ID" value="KAK4271400.1"/>
    <property type="molecule type" value="Genomic_DNA"/>
</dbReference>
<dbReference type="AlphaFoldDB" id="A0AAE1KED8"/>
<evidence type="ECO:0000313" key="12">
    <source>
        <dbReference type="Proteomes" id="UP001293593"/>
    </source>
</evidence>
<evidence type="ECO:0000256" key="1">
    <source>
        <dbReference type="ARBA" id="ARBA00004123"/>
    </source>
</evidence>
<evidence type="ECO:0000256" key="4">
    <source>
        <dbReference type="ARBA" id="ARBA00023242"/>
    </source>
</evidence>
<dbReference type="InterPro" id="IPR014977">
    <property type="entry name" value="WRC_dom"/>
</dbReference>
<dbReference type="GO" id="GO:0031490">
    <property type="term" value="F:chromatin DNA binding"/>
    <property type="evidence" value="ECO:0007669"/>
    <property type="project" value="TreeGrafter"/>
</dbReference>
<keyword evidence="5" id="KW-0863">Zinc-finger</keyword>
<dbReference type="Pfam" id="PF08879">
    <property type="entry name" value="WRC"/>
    <property type="match status" value="1"/>
</dbReference>
<keyword evidence="3" id="KW-0479">Metal-binding</keyword>
<feature type="region of interest" description="Disordered" evidence="7">
    <location>
        <begin position="744"/>
        <end position="782"/>
    </location>
</feature>
<dbReference type="InterPro" id="IPR001841">
    <property type="entry name" value="Znf_RING"/>
</dbReference>
<name>A0AAE1KED8_9FABA</name>
<feature type="compositionally biased region" description="Basic and acidic residues" evidence="7">
    <location>
        <begin position="744"/>
        <end position="757"/>
    </location>
</feature>
<feature type="region of interest" description="Disordered" evidence="7">
    <location>
        <begin position="803"/>
        <end position="838"/>
    </location>
</feature>
<evidence type="ECO:0000256" key="5">
    <source>
        <dbReference type="PROSITE-ProRule" id="PRU00175"/>
    </source>
</evidence>
<dbReference type="Gene3D" id="2.60.120.650">
    <property type="entry name" value="Cupin"/>
    <property type="match status" value="1"/>
</dbReference>
<evidence type="ECO:0000256" key="3">
    <source>
        <dbReference type="ARBA" id="ARBA00022723"/>
    </source>
</evidence>
<evidence type="ECO:0000259" key="8">
    <source>
        <dbReference type="PROSITE" id="PS50089"/>
    </source>
</evidence>
<evidence type="ECO:0000259" key="10">
    <source>
        <dbReference type="PROSITE" id="PS51667"/>
    </source>
</evidence>
<comment type="caution">
    <text evidence="6">Lacks conserved residue(s) required for the propagation of feature annotation.</text>
</comment>
<protein>
    <recommendedName>
        <fullName evidence="13">Lysine-specific demethylase JMJ25</fullName>
    </recommendedName>
</protein>
<dbReference type="GO" id="GO:0003712">
    <property type="term" value="F:transcription coregulator activity"/>
    <property type="evidence" value="ECO:0007669"/>
    <property type="project" value="TreeGrafter"/>
</dbReference>
<dbReference type="Pfam" id="PF02373">
    <property type="entry name" value="JmjC"/>
    <property type="match status" value="1"/>
</dbReference>
<comment type="caution">
    <text evidence="11">The sequence shown here is derived from an EMBL/GenBank/DDBJ whole genome shotgun (WGS) entry which is preliminary data.</text>
</comment>
<dbReference type="PROSITE" id="PS50089">
    <property type="entry name" value="ZF_RING_2"/>
    <property type="match status" value="1"/>
</dbReference>
<feature type="region of interest" description="Disordered" evidence="7">
    <location>
        <begin position="94"/>
        <end position="113"/>
    </location>
</feature>
<proteinExistence type="inferred from homology"/>
<dbReference type="SMART" id="SM00558">
    <property type="entry name" value="JmjC"/>
    <property type="match status" value="1"/>
</dbReference>
<accession>A0AAE1KED8</accession>